<protein>
    <submittedName>
        <fullName evidence="2">Uncharacterized protein</fullName>
    </submittedName>
</protein>
<comment type="caution">
    <text evidence="2">The sequence shown here is derived from an EMBL/GenBank/DDBJ whole genome shotgun (WGS) entry which is preliminary data.</text>
</comment>
<feature type="compositionally biased region" description="Polar residues" evidence="1">
    <location>
        <begin position="1"/>
        <end position="16"/>
    </location>
</feature>
<dbReference type="HOGENOM" id="CLU_593334_0_0_1"/>
<evidence type="ECO:0000313" key="3">
    <source>
        <dbReference type="Proteomes" id="UP000019487"/>
    </source>
</evidence>
<dbReference type="Proteomes" id="UP000019487">
    <property type="component" value="Unassembled WGS sequence"/>
</dbReference>
<evidence type="ECO:0000256" key="1">
    <source>
        <dbReference type="SAM" id="MobiDB-lite"/>
    </source>
</evidence>
<feature type="compositionally biased region" description="Polar residues" evidence="1">
    <location>
        <begin position="100"/>
        <end position="116"/>
    </location>
</feature>
<feature type="region of interest" description="Disordered" evidence="1">
    <location>
        <begin position="1"/>
        <end position="21"/>
    </location>
</feature>
<dbReference type="AlphaFoldDB" id="W9CEZ8"/>
<dbReference type="OrthoDB" id="3525484at2759"/>
<organism evidence="2 3">
    <name type="scientific">Sclerotinia borealis (strain F-4128)</name>
    <dbReference type="NCBI Taxonomy" id="1432307"/>
    <lineage>
        <taxon>Eukaryota</taxon>
        <taxon>Fungi</taxon>
        <taxon>Dikarya</taxon>
        <taxon>Ascomycota</taxon>
        <taxon>Pezizomycotina</taxon>
        <taxon>Leotiomycetes</taxon>
        <taxon>Helotiales</taxon>
        <taxon>Sclerotiniaceae</taxon>
        <taxon>Sclerotinia</taxon>
    </lineage>
</organism>
<dbReference type="EMBL" id="AYSA01000328">
    <property type="protein sequence ID" value="ESZ93344.1"/>
    <property type="molecule type" value="Genomic_DNA"/>
</dbReference>
<name>W9CEZ8_SCLBF</name>
<sequence length="461" mass="50735">MASTSFTPSNASSTGLVDSDNLYPIVPSPPITPLQDSLLNSPFINFEEVNEDQLEDDSDGLIDPDLIQANFASQSQWPIFGGPFPMEVDPSLVFGPDIHNSGSQLSQEDHYQSISQLPAPGDQHQPTNQLPGPGDHYQPINQLPRQFLVSKPISQSHFDKGKAPSSVRVKKTDGSTNCAKQTTTKVKFVDPMHPQAHLNHSAIFCCQIPICIRDPRKDYEHCFRQFILHFSRPTISSPSYGGRAGDVLPQSQNPDIRIPMLLLSGARMYKVEKLGEHRVVRFFVGDLISRKKYWEIFPGGLAEMLGLIDHLRDMSAEAGASSTWKCNSHGDIWNVSILENVFDNGTANNTTTPVTDDSGYASSPGKIHDHSHSIGNFNGDAVMANTTGSGSTPGKIEEQNFVRLDNTSKFLGLSDSDHAIGNDFMQSQGYTWDDDLLEEVTMFNANDPDSDDTVGHDFDNL</sequence>
<feature type="region of interest" description="Disordered" evidence="1">
    <location>
        <begin position="95"/>
        <end position="134"/>
    </location>
</feature>
<reference evidence="2 3" key="1">
    <citation type="journal article" date="2014" name="Genome Announc.">
        <title>Draft genome sequence of Sclerotinia borealis, a psychrophilic plant pathogenic fungus.</title>
        <authorList>
            <person name="Mardanov A.V."/>
            <person name="Beletsky A.V."/>
            <person name="Kadnikov V.V."/>
            <person name="Ignatov A.N."/>
            <person name="Ravin N.V."/>
        </authorList>
    </citation>
    <scope>NUCLEOTIDE SEQUENCE [LARGE SCALE GENOMIC DNA]</scope>
    <source>
        <strain evidence="3">F-4157</strain>
    </source>
</reference>
<keyword evidence="3" id="KW-1185">Reference proteome</keyword>
<gene>
    <name evidence="2" type="ORF">SBOR_6271</name>
</gene>
<evidence type="ECO:0000313" key="2">
    <source>
        <dbReference type="EMBL" id="ESZ93344.1"/>
    </source>
</evidence>
<accession>W9CEZ8</accession>
<feature type="region of interest" description="Disordered" evidence="1">
    <location>
        <begin position="155"/>
        <end position="176"/>
    </location>
</feature>
<proteinExistence type="predicted"/>